<keyword evidence="3" id="KW-1185">Reference proteome</keyword>
<gene>
    <name evidence="2" type="ORF">SPIL2461_LOCUS4708</name>
</gene>
<dbReference type="Proteomes" id="UP000649617">
    <property type="component" value="Unassembled WGS sequence"/>
</dbReference>
<evidence type="ECO:0000313" key="2">
    <source>
        <dbReference type="EMBL" id="CAE7249283.1"/>
    </source>
</evidence>
<dbReference type="OrthoDB" id="439639at2759"/>
<dbReference type="SUPFAM" id="SSF54928">
    <property type="entry name" value="RNA-binding domain, RBD"/>
    <property type="match status" value="1"/>
</dbReference>
<evidence type="ECO:0000256" key="1">
    <source>
        <dbReference type="SAM" id="MobiDB-lite"/>
    </source>
</evidence>
<proteinExistence type="predicted"/>
<protein>
    <submittedName>
        <fullName evidence="2">Uncharacterized protein</fullName>
    </submittedName>
</protein>
<comment type="caution">
    <text evidence="2">The sequence shown here is derived from an EMBL/GenBank/DDBJ whole genome shotgun (WGS) entry which is preliminary data.</text>
</comment>
<dbReference type="EMBL" id="CAJNIZ010006347">
    <property type="protein sequence ID" value="CAE7249283.1"/>
    <property type="molecule type" value="Genomic_DNA"/>
</dbReference>
<dbReference type="InterPro" id="IPR035979">
    <property type="entry name" value="RBD_domain_sf"/>
</dbReference>
<reference evidence="2" key="1">
    <citation type="submission" date="2021-02" db="EMBL/GenBank/DDBJ databases">
        <authorList>
            <person name="Dougan E. K."/>
            <person name="Rhodes N."/>
            <person name="Thang M."/>
            <person name="Chan C."/>
        </authorList>
    </citation>
    <scope>NUCLEOTIDE SEQUENCE</scope>
</reference>
<name>A0A812LTG3_SYMPI</name>
<feature type="region of interest" description="Disordered" evidence="1">
    <location>
        <begin position="156"/>
        <end position="176"/>
    </location>
</feature>
<organism evidence="2 3">
    <name type="scientific">Symbiodinium pilosum</name>
    <name type="common">Dinoflagellate</name>
    <dbReference type="NCBI Taxonomy" id="2952"/>
    <lineage>
        <taxon>Eukaryota</taxon>
        <taxon>Sar</taxon>
        <taxon>Alveolata</taxon>
        <taxon>Dinophyceae</taxon>
        <taxon>Suessiales</taxon>
        <taxon>Symbiodiniaceae</taxon>
        <taxon>Symbiodinium</taxon>
    </lineage>
</organism>
<dbReference type="AlphaFoldDB" id="A0A812LTG3"/>
<dbReference type="GO" id="GO:0003676">
    <property type="term" value="F:nucleic acid binding"/>
    <property type="evidence" value="ECO:0007669"/>
    <property type="project" value="InterPro"/>
</dbReference>
<accession>A0A812LTG3</accession>
<evidence type="ECO:0000313" key="3">
    <source>
        <dbReference type="Proteomes" id="UP000649617"/>
    </source>
</evidence>
<sequence>MSQWRGQTGRGKKGHFHLLDRYIRRIDALLPEDMEDLVRPLSYKPNQEQTTRTLKITFPVDLVKPDGVTEEEVRDFLLPLEPKYIALGWHGEGGAEVFVMFETNEECRSGRKLDGQRLNGRLAQVRFSVDNKFRRVMEDLGNWPTTGDREPLAAEKLTDQELEQLETVSDGRGETA</sequence>